<proteinExistence type="predicted"/>
<evidence type="ECO:0000313" key="1">
    <source>
        <dbReference type="EMBL" id="MBX44159.1"/>
    </source>
</evidence>
<accession>A0A2P2NNS3</accession>
<dbReference type="EMBL" id="GGEC01063675">
    <property type="protein sequence ID" value="MBX44159.1"/>
    <property type="molecule type" value="Transcribed_RNA"/>
</dbReference>
<protein>
    <submittedName>
        <fullName evidence="1">Uncharacterized protein</fullName>
    </submittedName>
</protein>
<organism evidence="1">
    <name type="scientific">Rhizophora mucronata</name>
    <name type="common">Asiatic mangrove</name>
    <dbReference type="NCBI Taxonomy" id="61149"/>
    <lineage>
        <taxon>Eukaryota</taxon>
        <taxon>Viridiplantae</taxon>
        <taxon>Streptophyta</taxon>
        <taxon>Embryophyta</taxon>
        <taxon>Tracheophyta</taxon>
        <taxon>Spermatophyta</taxon>
        <taxon>Magnoliopsida</taxon>
        <taxon>eudicotyledons</taxon>
        <taxon>Gunneridae</taxon>
        <taxon>Pentapetalae</taxon>
        <taxon>rosids</taxon>
        <taxon>fabids</taxon>
        <taxon>Malpighiales</taxon>
        <taxon>Rhizophoraceae</taxon>
        <taxon>Rhizophora</taxon>
    </lineage>
</organism>
<reference evidence="1" key="1">
    <citation type="submission" date="2018-02" db="EMBL/GenBank/DDBJ databases">
        <title>Rhizophora mucronata_Transcriptome.</title>
        <authorList>
            <person name="Meera S.P."/>
            <person name="Sreeshan A."/>
            <person name="Augustine A."/>
        </authorList>
    </citation>
    <scope>NUCLEOTIDE SEQUENCE</scope>
    <source>
        <tissue evidence="1">Leaf</tissue>
    </source>
</reference>
<dbReference type="AlphaFoldDB" id="A0A2P2NNS3"/>
<name>A0A2P2NNS3_RHIMU</name>
<sequence>MREMFKEAASHGVLPQSISLNQESSITLSAPVLSVSTDKGESPVTIDEHPKGEVEEYSKKVNHGRGESLISSSGPVLSVSADRSESPVLTNELPKGGVEAFSKRVNHGQRAKQAVLSSPRRSPRFKVLSFSCYLLAAIFHSYV</sequence>